<dbReference type="Proteomes" id="UP000027222">
    <property type="component" value="Unassembled WGS sequence"/>
</dbReference>
<proteinExistence type="predicted"/>
<gene>
    <name evidence="2" type="ORF">GALMADRAFT_228479</name>
</gene>
<accession>A0A067T184</accession>
<organism evidence="2 3">
    <name type="scientific">Galerina marginata (strain CBS 339.88)</name>
    <dbReference type="NCBI Taxonomy" id="685588"/>
    <lineage>
        <taxon>Eukaryota</taxon>
        <taxon>Fungi</taxon>
        <taxon>Dikarya</taxon>
        <taxon>Basidiomycota</taxon>
        <taxon>Agaricomycotina</taxon>
        <taxon>Agaricomycetes</taxon>
        <taxon>Agaricomycetidae</taxon>
        <taxon>Agaricales</taxon>
        <taxon>Agaricineae</taxon>
        <taxon>Strophariaceae</taxon>
        <taxon>Galerina</taxon>
    </lineage>
</organism>
<dbReference type="AlphaFoldDB" id="A0A067T184"/>
<feature type="region of interest" description="Disordered" evidence="1">
    <location>
        <begin position="229"/>
        <end position="252"/>
    </location>
</feature>
<keyword evidence="3" id="KW-1185">Reference proteome</keyword>
<feature type="compositionally biased region" description="Acidic residues" evidence="1">
    <location>
        <begin position="238"/>
        <end position="248"/>
    </location>
</feature>
<dbReference type="HOGENOM" id="CLU_024804_1_1_1"/>
<evidence type="ECO:0000313" key="2">
    <source>
        <dbReference type="EMBL" id="KDR72788.1"/>
    </source>
</evidence>
<evidence type="ECO:0000313" key="3">
    <source>
        <dbReference type="Proteomes" id="UP000027222"/>
    </source>
</evidence>
<dbReference type="OrthoDB" id="5424209at2759"/>
<sequence>MSFNDAEASLSLASLRTHYSHGISPDPPELLYRSDLESNSFPIPRFEARCSALPVKTAEGVFGTSFNPVWQKVAPSIVALLKQRRVRYSALKSARFSTYDEDEKKTLGQIVVWIATHPTTTSAENEHQVKGAVIEWYEGFVEKLSGPALMRVAHKSNPTYHVRRALTAALGMPISTREREGDRDGDLSARVLAVSNEHALRADTTVDYQALVAKSVAEAVRLTEEIARLEAKPKSDDPEQTEEDEEALEANRNELKKVNKDNVKLQAFFKEISIDVDERHYTRDIGTFELDPQKFKDTFQGNVVDLGAFCLEIKYSSHELDTMSWRNNSNPIQDVVAYEHLASPDCYDENGDPDGSSTDFTVGRYTGLGAYLCDEFGKESIEVALKGHYEHADFDCTTFFPT</sequence>
<name>A0A067T184_GALM3</name>
<evidence type="ECO:0000256" key="1">
    <source>
        <dbReference type="SAM" id="MobiDB-lite"/>
    </source>
</evidence>
<dbReference type="EMBL" id="KL142387">
    <property type="protein sequence ID" value="KDR72788.1"/>
    <property type="molecule type" value="Genomic_DNA"/>
</dbReference>
<reference evidence="3" key="1">
    <citation type="journal article" date="2014" name="Proc. Natl. Acad. Sci. U.S.A.">
        <title>Extensive sampling of basidiomycete genomes demonstrates inadequacy of the white-rot/brown-rot paradigm for wood decay fungi.</title>
        <authorList>
            <person name="Riley R."/>
            <person name="Salamov A.A."/>
            <person name="Brown D.W."/>
            <person name="Nagy L.G."/>
            <person name="Floudas D."/>
            <person name="Held B.W."/>
            <person name="Levasseur A."/>
            <person name="Lombard V."/>
            <person name="Morin E."/>
            <person name="Otillar R."/>
            <person name="Lindquist E.A."/>
            <person name="Sun H."/>
            <person name="LaButti K.M."/>
            <person name="Schmutz J."/>
            <person name="Jabbour D."/>
            <person name="Luo H."/>
            <person name="Baker S.E."/>
            <person name="Pisabarro A.G."/>
            <person name="Walton J.D."/>
            <person name="Blanchette R.A."/>
            <person name="Henrissat B."/>
            <person name="Martin F."/>
            <person name="Cullen D."/>
            <person name="Hibbett D.S."/>
            <person name="Grigoriev I.V."/>
        </authorList>
    </citation>
    <scope>NUCLEOTIDE SEQUENCE [LARGE SCALE GENOMIC DNA]</scope>
    <source>
        <strain evidence="3">CBS 339.88</strain>
    </source>
</reference>
<protein>
    <submittedName>
        <fullName evidence="2">Uncharacterized protein</fullName>
    </submittedName>
</protein>